<feature type="transmembrane region" description="Helical" evidence="5">
    <location>
        <begin position="393"/>
        <end position="419"/>
    </location>
</feature>
<comment type="subcellular location">
    <subcellularLocation>
        <location evidence="1">Membrane</location>
        <topology evidence="1">Multi-pass membrane protein</topology>
    </subcellularLocation>
</comment>
<feature type="transmembrane region" description="Helical" evidence="5">
    <location>
        <begin position="360"/>
        <end position="381"/>
    </location>
</feature>
<evidence type="ECO:0000256" key="2">
    <source>
        <dbReference type="ARBA" id="ARBA00022692"/>
    </source>
</evidence>
<dbReference type="Proteomes" id="UP000477311">
    <property type="component" value="Unassembled WGS sequence"/>
</dbReference>
<evidence type="ECO:0000256" key="4">
    <source>
        <dbReference type="ARBA" id="ARBA00023136"/>
    </source>
</evidence>
<dbReference type="GO" id="GO:0016020">
    <property type="term" value="C:membrane"/>
    <property type="evidence" value="ECO:0007669"/>
    <property type="project" value="UniProtKB-SubCell"/>
</dbReference>
<dbReference type="InterPro" id="IPR050382">
    <property type="entry name" value="MFS_Na/Anion_cotransporter"/>
</dbReference>
<feature type="transmembrane region" description="Helical" evidence="5">
    <location>
        <begin position="265"/>
        <end position="285"/>
    </location>
</feature>
<evidence type="ECO:0000313" key="7">
    <source>
        <dbReference type="EMBL" id="NGO39963.1"/>
    </source>
</evidence>
<feature type="transmembrane region" description="Helical" evidence="5">
    <location>
        <begin position="129"/>
        <end position="151"/>
    </location>
</feature>
<evidence type="ECO:0000259" key="6">
    <source>
        <dbReference type="PROSITE" id="PS50850"/>
    </source>
</evidence>
<protein>
    <submittedName>
        <fullName evidence="7">MFS transporter</fullName>
    </submittedName>
</protein>
<evidence type="ECO:0000256" key="3">
    <source>
        <dbReference type="ARBA" id="ARBA00022989"/>
    </source>
</evidence>
<feature type="transmembrane region" description="Helical" evidence="5">
    <location>
        <begin position="19"/>
        <end position="37"/>
    </location>
</feature>
<feature type="domain" description="Major facilitator superfamily (MFS) profile" evidence="6">
    <location>
        <begin position="24"/>
        <end position="451"/>
    </location>
</feature>
<gene>
    <name evidence="7" type="ORF">G4L39_11260</name>
</gene>
<dbReference type="PANTHER" id="PTHR11662:SF285">
    <property type="entry name" value="HEXURONATE TRANSPORTER"/>
    <property type="match status" value="1"/>
</dbReference>
<organism evidence="7 8">
    <name type="scientific">Limisphaera ngatamarikiensis</name>
    <dbReference type="NCBI Taxonomy" id="1324935"/>
    <lineage>
        <taxon>Bacteria</taxon>
        <taxon>Pseudomonadati</taxon>
        <taxon>Verrucomicrobiota</taxon>
        <taxon>Verrucomicrobiia</taxon>
        <taxon>Limisphaerales</taxon>
        <taxon>Limisphaeraceae</taxon>
        <taxon>Limisphaera</taxon>
    </lineage>
</organism>
<evidence type="ECO:0000313" key="8">
    <source>
        <dbReference type="Proteomes" id="UP000477311"/>
    </source>
</evidence>
<reference evidence="7 8" key="1">
    <citation type="submission" date="2020-02" db="EMBL/GenBank/DDBJ databases">
        <title>Draft genome sequence of Limisphaera ngatamarikiensis NGM72.4T, a thermophilic Verrucomicrobia grouped in subdivision 3.</title>
        <authorList>
            <person name="Carere C.R."/>
            <person name="Steen J."/>
            <person name="Hugenholtz P."/>
            <person name="Stott M.B."/>
        </authorList>
    </citation>
    <scope>NUCLEOTIDE SEQUENCE [LARGE SCALE GENOMIC DNA]</scope>
    <source>
        <strain evidence="7 8">NGM72.4</strain>
    </source>
</reference>
<dbReference type="CDD" id="cd17319">
    <property type="entry name" value="MFS_ExuT_GudP_like"/>
    <property type="match status" value="1"/>
</dbReference>
<evidence type="ECO:0000256" key="1">
    <source>
        <dbReference type="ARBA" id="ARBA00004141"/>
    </source>
</evidence>
<feature type="transmembrane region" description="Helical" evidence="5">
    <location>
        <begin position="425"/>
        <end position="447"/>
    </location>
</feature>
<keyword evidence="3 5" id="KW-1133">Transmembrane helix</keyword>
<evidence type="ECO:0000256" key="5">
    <source>
        <dbReference type="SAM" id="Phobius"/>
    </source>
</evidence>
<feature type="transmembrane region" description="Helical" evidence="5">
    <location>
        <begin position="305"/>
        <end position="326"/>
    </location>
</feature>
<keyword evidence="8" id="KW-1185">Reference proteome</keyword>
<dbReference type="Pfam" id="PF07690">
    <property type="entry name" value="MFS_1"/>
    <property type="match status" value="1"/>
</dbReference>
<sequence>MNDASQTASVQGSPTSGGYFRWTICALLLFAAVINYVDRQVIGILKPTLTEVFHWSDERIYSSIVFAFQLAYAVGFVLAGRFMDAVGVRVGFATSVSLWSLAAMAHGFAGLVPEGWRLPMLNLDANTGFAWVTLTGGAVGLALARFALGLGESGAFPASIKTVAEWFPRRERALATGIFNAGTNVGALVTPLAVPWITVHLGWQWAFILTGAIGFTWVAAWLWLYRDPAHHPRLKPAELAYIRSDPPDLPVRIPWRTLLPHRQTWAFAIGKFMTDPIWWLYLFWIPDFLHRNHGLDLKRIGLPLVIIYLVADVGSIGGGWISGWLMKKGWTANRARKTAMFLCAACVVPVAFAANVKDLWLAVGLISLAAAAHQGWSANLFTLTSDMFPRKAVGSVVGIGGTAGAVGGMFIAMLVGAVLQATQSYIPVFIMAGCTYLVALLIIHLLVPRLEPAKLAET</sequence>
<comment type="caution">
    <text evidence="7">The sequence shown here is derived from an EMBL/GenBank/DDBJ whole genome shotgun (WGS) entry which is preliminary data.</text>
</comment>
<dbReference type="PROSITE" id="PS50850">
    <property type="entry name" value="MFS"/>
    <property type="match status" value="1"/>
</dbReference>
<dbReference type="RefSeq" id="WP_165108276.1">
    <property type="nucleotide sequence ID" value="NZ_JAAKYA010000077.1"/>
</dbReference>
<dbReference type="InterPro" id="IPR036259">
    <property type="entry name" value="MFS_trans_sf"/>
</dbReference>
<dbReference type="AlphaFoldDB" id="A0A6M1RQM9"/>
<feature type="transmembrane region" description="Helical" evidence="5">
    <location>
        <begin position="172"/>
        <end position="197"/>
    </location>
</feature>
<name>A0A6M1RQM9_9BACT</name>
<dbReference type="GO" id="GO:0015134">
    <property type="term" value="F:hexuronate transmembrane transporter activity"/>
    <property type="evidence" value="ECO:0007669"/>
    <property type="project" value="TreeGrafter"/>
</dbReference>
<accession>A0A6M1RQM9</accession>
<feature type="transmembrane region" description="Helical" evidence="5">
    <location>
        <begin position="60"/>
        <end position="79"/>
    </location>
</feature>
<proteinExistence type="predicted"/>
<keyword evidence="4 5" id="KW-0472">Membrane</keyword>
<feature type="transmembrane region" description="Helical" evidence="5">
    <location>
        <begin position="203"/>
        <end position="225"/>
    </location>
</feature>
<dbReference type="Gene3D" id="1.20.1250.20">
    <property type="entry name" value="MFS general substrate transporter like domains"/>
    <property type="match status" value="2"/>
</dbReference>
<dbReference type="PANTHER" id="PTHR11662">
    <property type="entry name" value="SOLUTE CARRIER FAMILY 17"/>
    <property type="match status" value="1"/>
</dbReference>
<dbReference type="EMBL" id="JAAKYA010000077">
    <property type="protein sequence ID" value="NGO39963.1"/>
    <property type="molecule type" value="Genomic_DNA"/>
</dbReference>
<feature type="transmembrane region" description="Helical" evidence="5">
    <location>
        <begin position="86"/>
        <end position="109"/>
    </location>
</feature>
<dbReference type="InterPro" id="IPR011701">
    <property type="entry name" value="MFS"/>
</dbReference>
<dbReference type="InterPro" id="IPR020846">
    <property type="entry name" value="MFS_dom"/>
</dbReference>
<feature type="transmembrane region" description="Helical" evidence="5">
    <location>
        <begin position="338"/>
        <end position="354"/>
    </location>
</feature>
<keyword evidence="2 5" id="KW-0812">Transmembrane</keyword>
<dbReference type="SUPFAM" id="SSF103473">
    <property type="entry name" value="MFS general substrate transporter"/>
    <property type="match status" value="1"/>
</dbReference>